<protein>
    <submittedName>
        <fullName evidence="2">Unannotated protein</fullName>
    </submittedName>
</protein>
<name>A0A6J6P7J8_9ZZZZ</name>
<gene>
    <name evidence="2" type="ORF">UFOPK2399_00926</name>
</gene>
<feature type="coiled-coil region" evidence="1">
    <location>
        <begin position="3"/>
        <end position="60"/>
    </location>
</feature>
<reference evidence="2" key="1">
    <citation type="submission" date="2020-05" db="EMBL/GenBank/DDBJ databases">
        <authorList>
            <person name="Chiriac C."/>
            <person name="Salcher M."/>
            <person name="Ghai R."/>
            <person name="Kavagutti S V."/>
        </authorList>
    </citation>
    <scope>NUCLEOTIDE SEQUENCE</scope>
</reference>
<accession>A0A6J6P7J8</accession>
<dbReference type="EMBL" id="CAEZXP010000002">
    <property type="protein sequence ID" value="CAB4694382.1"/>
    <property type="molecule type" value="Genomic_DNA"/>
</dbReference>
<sequence>MSADESLNKAEDLLARLEAARGQLEATEDPDAAIELLQELSDLAREVEAELQRARRAAEADAAGS</sequence>
<dbReference type="AlphaFoldDB" id="A0A6J6P7J8"/>
<keyword evidence="1" id="KW-0175">Coiled coil</keyword>
<evidence type="ECO:0000256" key="1">
    <source>
        <dbReference type="SAM" id="Coils"/>
    </source>
</evidence>
<evidence type="ECO:0000313" key="2">
    <source>
        <dbReference type="EMBL" id="CAB4694382.1"/>
    </source>
</evidence>
<proteinExistence type="predicted"/>
<organism evidence="2">
    <name type="scientific">freshwater metagenome</name>
    <dbReference type="NCBI Taxonomy" id="449393"/>
    <lineage>
        <taxon>unclassified sequences</taxon>
        <taxon>metagenomes</taxon>
        <taxon>ecological metagenomes</taxon>
    </lineage>
</organism>